<dbReference type="SMART" id="SM00354">
    <property type="entry name" value="HTH_LACI"/>
    <property type="match status" value="1"/>
</dbReference>
<dbReference type="InterPro" id="IPR000843">
    <property type="entry name" value="HTH_LacI"/>
</dbReference>
<dbReference type="SUPFAM" id="SSF47413">
    <property type="entry name" value="lambda repressor-like DNA-binding domains"/>
    <property type="match status" value="1"/>
</dbReference>
<proteinExistence type="predicted"/>
<dbReference type="GeneID" id="97986731"/>
<dbReference type="PANTHER" id="PTHR30146">
    <property type="entry name" value="LACI-RELATED TRANSCRIPTIONAL REPRESSOR"/>
    <property type="match status" value="1"/>
</dbReference>
<dbReference type="Pfam" id="PF13377">
    <property type="entry name" value="Peripla_BP_3"/>
    <property type="match status" value="1"/>
</dbReference>
<dbReference type="SUPFAM" id="SSF53822">
    <property type="entry name" value="Periplasmic binding protein-like I"/>
    <property type="match status" value="1"/>
</dbReference>
<dbReference type="CDD" id="cd01392">
    <property type="entry name" value="HTH_LacI"/>
    <property type="match status" value="1"/>
</dbReference>
<dbReference type="RefSeq" id="WP_117544209.1">
    <property type="nucleotide sequence ID" value="NZ_QVLV01000004.1"/>
</dbReference>
<dbReference type="GO" id="GO:0000976">
    <property type="term" value="F:transcription cis-regulatory region binding"/>
    <property type="evidence" value="ECO:0007669"/>
    <property type="project" value="TreeGrafter"/>
</dbReference>
<dbReference type="PROSITE" id="PS50932">
    <property type="entry name" value="HTH_LACI_2"/>
    <property type="match status" value="1"/>
</dbReference>
<dbReference type="Gene3D" id="1.10.260.40">
    <property type="entry name" value="lambda repressor-like DNA-binding domains"/>
    <property type="match status" value="1"/>
</dbReference>
<protein>
    <submittedName>
        <fullName evidence="6">LacI family transcriptional regulator</fullName>
    </submittedName>
</protein>
<dbReference type="CDD" id="cd19974">
    <property type="entry name" value="PBP1_LacI-like"/>
    <property type="match status" value="1"/>
</dbReference>
<dbReference type="AlphaFoldDB" id="A0A3E3I7N9"/>
<dbReference type="Proteomes" id="UP000260812">
    <property type="component" value="Unassembled WGS sequence"/>
</dbReference>
<keyword evidence="1" id="KW-0678">Repressor</keyword>
<keyword evidence="7" id="KW-1185">Reference proteome</keyword>
<feature type="domain" description="HTH lacI-type" evidence="5">
    <location>
        <begin position="9"/>
        <end position="50"/>
    </location>
</feature>
<evidence type="ECO:0000256" key="2">
    <source>
        <dbReference type="ARBA" id="ARBA00023015"/>
    </source>
</evidence>
<evidence type="ECO:0000259" key="5">
    <source>
        <dbReference type="PROSITE" id="PS50932"/>
    </source>
</evidence>
<organism evidence="6 7">
    <name type="scientific">Eisenbergiella massiliensis</name>
    <dbReference type="NCBI Taxonomy" id="1720294"/>
    <lineage>
        <taxon>Bacteria</taxon>
        <taxon>Bacillati</taxon>
        <taxon>Bacillota</taxon>
        <taxon>Clostridia</taxon>
        <taxon>Lachnospirales</taxon>
        <taxon>Lachnospiraceae</taxon>
        <taxon>Eisenbergiella</taxon>
    </lineage>
</organism>
<keyword evidence="3" id="KW-0238">DNA-binding</keyword>
<reference evidence="6" key="1">
    <citation type="submission" date="2018-08" db="EMBL/GenBank/DDBJ databases">
        <title>A genome reference for cultivated species of the human gut microbiota.</title>
        <authorList>
            <person name="Zou Y."/>
            <person name="Xue W."/>
            <person name="Luo G."/>
        </authorList>
    </citation>
    <scope>NUCLEOTIDE SEQUENCE [LARGE SCALE GENOMIC DNA]</scope>
    <source>
        <strain evidence="6">TF05-5AC</strain>
    </source>
</reference>
<comment type="caution">
    <text evidence="6">The sequence shown here is derived from an EMBL/GenBank/DDBJ whole genome shotgun (WGS) entry which is preliminary data.</text>
</comment>
<dbReference type="PANTHER" id="PTHR30146:SF148">
    <property type="entry name" value="HTH-TYPE TRANSCRIPTIONAL REPRESSOR PURR-RELATED"/>
    <property type="match status" value="1"/>
</dbReference>
<dbReference type="GO" id="GO:0003700">
    <property type="term" value="F:DNA-binding transcription factor activity"/>
    <property type="evidence" value="ECO:0007669"/>
    <property type="project" value="TreeGrafter"/>
</dbReference>
<dbReference type="EMBL" id="QVLV01000004">
    <property type="protein sequence ID" value="RGE62443.1"/>
    <property type="molecule type" value="Genomic_DNA"/>
</dbReference>
<keyword evidence="4" id="KW-0804">Transcription</keyword>
<dbReference type="InterPro" id="IPR010982">
    <property type="entry name" value="Lambda_DNA-bd_dom_sf"/>
</dbReference>
<keyword evidence="2" id="KW-0805">Transcription regulation</keyword>
<sequence length="363" mass="40906">MAKQKILVQDIADSLHLSRTTVSKVLNGSTNVSEKNKERVLKKAAELNYKQFALISPVNEASSEESAFLKNERIPGNIAFLFHKLPDKQHIASLLLATLEQEVSKEGYTLSLYTVHDDDMKNLKLPNTFVLENIDAILCAELFDKEYCKMLCSLNKPLLFVDSYYTFAEDNLNADILLMESRYSSSNMVNRLITANGLRHVGFVGAYNHCLSFYERWTGFCMALQDCGLPLNKSSCIISQDDSIYWDRLWLINQIKLLDPFPELLVCANDPLAIQLMSCLKELNISVPDRVMVTGFDNSPASAIVTPSLTTINSHSSNMGISAAKQLLNRIAAPDLPYVRVYLQTEVLFRESANIKIQRYESI</sequence>
<evidence type="ECO:0000313" key="7">
    <source>
        <dbReference type="Proteomes" id="UP000260812"/>
    </source>
</evidence>
<evidence type="ECO:0000256" key="4">
    <source>
        <dbReference type="ARBA" id="ARBA00023163"/>
    </source>
</evidence>
<dbReference type="Gene3D" id="3.40.50.2300">
    <property type="match status" value="2"/>
</dbReference>
<evidence type="ECO:0000256" key="3">
    <source>
        <dbReference type="ARBA" id="ARBA00023125"/>
    </source>
</evidence>
<dbReference type="Pfam" id="PF00356">
    <property type="entry name" value="LacI"/>
    <property type="match status" value="1"/>
</dbReference>
<evidence type="ECO:0000256" key="1">
    <source>
        <dbReference type="ARBA" id="ARBA00022491"/>
    </source>
</evidence>
<gene>
    <name evidence="6" type="ORF">DXC51_07515</name>
</gene>
<dbReference type="InterPro" id="IPR046335">
    <property type="entry name" value="LacI/GalR-like_sensor"/>
</dbReference>
<accession>A0A3E3I7N9</accession>
<evidence type="ECO:0000313" key="6">
    <source>
        <dbReference type="EMBL" id="RGE62443.1"/>
    </source>
</evidence>
<dbReference type="InterPro" id="IPR028082">
    <property type="entry name" value="Peripla_BP_I"/>
</dbReference>
<name>A0A3E3I7N9_9FIRM</name>